<dbReference type="InterPro" id="IPR010432">
    <property type="entry name" value="RDD"/>
</dbReference>
<keyword evidence="2" id="KW-1003">Cell membrane</keyword>
<comment type="subcellular location">
    <subcellularLocation>
        <location evidence="1">Cell membrane</location>
        <topology evidence="1">Multi-pass membrane protein</topology>
    </subcellularLocation>
</comment>
<evidence type="ECO:0000256" key="5">
    <source>
        <dbReference type="ARBA" id="ARBA00023136"/>
    </source>
</evidence>
<proteinExistence type="predicted"/>
<organism evidence="8 9">
    <name type="scientific">Luteimonas gilva</name>
    <dbReference type="NCBI Taxonomy" id="2572684"/>
    <lineage>
        <taxon>Bacteria</taxon>
        <taxon>Pseudomonadati</taxon>
        <taxon>Pseudomonadota</taxon>
        <taxon>Gammaproteobacteria</taxon>
        <taxon>Lysobacterales</taxon>
        <taxon>Lysobacteraceae</taxon>
        <taxon>Luteimonas</taxon>
    </lineage>
</organism>
<evidence type="ECO:0000256" key="2">
    <source>
        <dbReference type="ARBA" id="ARBA00022475"/>
    </source>
</evidence>
<protein>
    <submittedName>
        <fullName evidence="8">RDD family protein</fullName>
    </submittedName>
</protein>
<evidence type="ECO:0000256" key="6">
    <source>
        <dbReference type="SAM" id="Phobius"/>
    </source>
</evidence>
<gene>
    <name evidence="8" type="ORF">FCE95_13765</name>
</gene>
<dbReference type="InterPro" id="IPR051791">
    <property type="entry name" value="Pra-immunoreactive"/>
</dbReference>
<feature type="transmembrane region" description="Helical" evidence="6">
    <location>
        <begin position="198"/>
        <end position="216"/>
    </location>
</feature>
<evidence type="ECO:0000313" key="9">
    <source>
        <dbReference type="Proteomes" id="UP000308707"/>
    </source>
</evidence>
<comment type="caution">
    <text evidence="8">The sequence shown here is derived from an EMBL/GenBank/DDBJ whole genome shotgun (WGS) entry which is preliminary data.</text>
</comment>
<dbReference type="AlphaFoldDB" id="A0A4U5JN76"/>
<dbReference type="PANTHER" id="PTHR36115:SF9">
    <property type="entry name" value="LMO1584 PROTEIN"/>
    <property type="match status" value="1"/>
</dbReference>
<dbReference type="Proteomes" id="UP000308707">
    <property type="component" value="Unassembled WGS sequence"/>
</dbReference>
<dbReference type="PANTHER" id="PTHR36115">
    <property type="entry name" value="PROLINE-RICH ANTIGEN HOMOLOG-RELATED"/>
    <property type="match status" value="1"/>
</dbReference>
<dbReference type="OrthoDB" id="9793824at2"/>
<reference evidence="8 9" key="1">
    <citation type="submission" date="2019-04" db="EMBL/GenBank/DDBJ databases">
        <title>Reference strain of H23.</title>
        <authorList>
            <person name="Luo X."/>
        </authorList>
    </citation>
    <scope>NUCLEOTIDE SEQUENCE [LARGE SCALE GENOMIC DNA]</scope>
    <source>
        <strain evidence="8 9">H23</strain>
    </source>
</reference>
<keyword evidence="4 6" id="KW-1133">Transmembrane helix</keyword>
<keyword evidence="5 6" id="KW-0472">Membrane</keyword>
<evidence type="ECO:0000259" key="7">
    <source>
        <dbReference type="Pfam" id="PF06271"/>
    </source>
</evidence>
<name>A0A4U5JN76_9GAMM</name>
<feature type="transmembrane region" description="Helical" evidence="6">
    <location>
        <begin position="15"/>
        <end position="32"/>
    </location>
</feature>
<sequence length="232" mass="24814">MPAMAEVPAGFWKRYAAWSLDAAILALPVWLLSAERIRTQARALLDSTVALSDQVAQRMVDMLMEGGDPVALAHRLTADSDVREAIRGVAAGTYALAATPVAWFAVFAAIYWIAFEGSAWQATPGKRALGLRAAGLDGESMSWPRTALRHAAGALSWLTLNLGHALAAWTPQKRALHDLIAGTRVLAKDGSMPGWAKLWLGLQIVAAIAACAWLYLTLLSAMQASVDNALLQ</sequence>
<evidence type="ECO:0000256" key="1">
    <source>
        <dbReference type="ARBA" id="ARBA00004651"/>
    </source>
</evidence>
<accession>A0A4U5JN76</accession>
<feature type="transmembrane region" description="Helical" evidence="6">
    <location>
        <begin position="93"/>
        <end position="114"/>
    </location>
</feature>
<feature type="domain" description="RDD" evidence="7">
    <location>
        <begin position="8"/>
        <end position="182"/>
    </location>
</feature>
<dbReference type="EMBL" id="SZUA01000003">
    <property type="protein sequence ID" value="TKR29227.1"/>
    <property type="molecule type" value="Genomic_DNA"/>
</dbReference>
<keyword evidence="9" id="KW-1185">Reference proteome</keyword>
<evidence type="ECO:0000256" key="4">
    <source>
        <dbReference type="ARBA" id="ARBA00022989"/>
    </source>
</evidence>
<dbReference type="Pfam" id="PF06271">
    <property type="entry name" value="RDD"/>
    <property type="match status" value="1"/>
</dbReference>
<evidence type="ECO:0000313" key="8">
    <source>
        <dbReference type="EMBL" id="TKR29227.1"/>
    </source>
</evidence>
<evidence type="ECO:0000256" key="3">
    <source>
        <dbReference type="ARBA" id="ARBA00022692"/>
    </source>
</evidence>
<keyword evidence="3 6" id="KW-0812">Transmembrane</keyword>
<dbReference type="GO" id="GO:0005886">
    <property type="term" value="C:plasma membrane"/>
    <property type="evidence" value="ECO:0007669"/>
    <property type="project" value="UniProtKB-SubCell"/>
</dbReference>